<dbReference type="EMBL" id="LT854263">
    <property type="protein sequence ID" value="SMR60652.1"/>
    <property type="molecule type" value="Genomic_DNA"/>
</dbReference>
<accession>A0A2H1H4C0</accession>
<evidence type="ECO:0000313" key="3">
    <source>
        <dbReference type="Proteomes" id="UP000245764"/>
    </source>
</evidence>
<name>A0A2H1H4C0_ZYMTR</name>
<proteinExistence type="predicted"/>
<gene>
    <name evidence="2" type="ORF">ZT1E4_G10617</name>
</gene>
<feature type="chain" id="PRO_5013668672" description="Endo-1,3(4)-beta-glucanase 1 carbohydrate binding domain-containing protein" evidence="1">
    <location>
        <begin position="20"/>
        <end position="98"/>
    </location>
</feature>
<evidence type="ECO:0000256" key="1">
    <source>
        <dbReference type="SAM" id="SignalP"/>
    </source>
</evidence>
<evidence type="ECO:0000313" key="2">
    <source>
        <dbReference type="EMBL" id="SMR60652.1"/>
    </source>
</evidence>
<feature type="signal peptide" evidence="1">
    <location>
        <begin position="1"/>
        <end position="19"/>
    </location>
</feature>
<sequence length="98" mass="10920">MKLHLNLAFGLFLLGQVTAQPFSGLEKRGNLVDPYQCNGGSYTINCPNDFVNMACQGTCANGDVWAGNCYPNASLWLRRAMRRSEKRSFASLATRTRR</sequence>
<keyword evidence="1" id="KW-0732">Signal</keyword>
<evidence type="ECO:0008006" key="4">
    <source>
        <dbReference type="Google" id="ProtNLM"/>
    </source>
</evidence>
<organism evidence="2 3">
    <name type="scientific">Zymoseptoria tritici ST99CH_1E4</name>
    <dbReference type="NCBI Taxonomy" id="1276532"/>
    <lineage>
        <taxon>Eukaryota</taxon>
        <taxon>Fungi</taxon>
        <taxon>Dikarya</taxon>
        <taxon>Ascomycota</taxon>
        <taxon>Pezizomycotina</taxon>
        <taxon>Dothideomycetes</taxon>
        <taxon>Dothideomycetidae</taxon>
        <taxon>Mycosphaerellales</taxon>
        <taxon>Mycosphaerellaceae</taxon>
        <taxon>Zymoseptoria</taxon>
    </lineage>
</organism>
<protein>
    <recommendedName>
        <fullName evidence="4">Endo-1,3(4)-beta-glucanase 1 carbohydrate binding domain-containing protein</fullName>
    </recommendedName>
</protein>
<dbReference type="AlphaFoldDB" id="A0A2H1H4C0"/>
<reference evidence="3" key="1">
    <citation type="submission" date="2017-05" db="EMBL/GenBank/DDBJ databases">
        <authorList>
            <person name="Song R."/>
            <person name="Chenine A.L."/>
            <person name="Ruprecht R.M."/>
        </authorList>
    </citation>
    <scope>NUCLEOTIDE SEQUENCE [LARGE SCALE GENOMIC DNA]</scope>
</reference>
<dbReference type="Proteomes" id="UP000245764">
    <property type="component" value="Chromosome 11"/>
</dbReference>